<dbReference type="AlphaFoldDB" id="S6BED1"/>
<dbReference type="VEuPathDB" id="PiroplasmaDB:BBOV_II004985"/>
<protein>
    <submittedName>
        <fullName evidence="2">Uncharacterized protein</fullName>
    </submittedName>
</protein>
<sequence>MLILLVLFARLVICYNGRQVCNRSNAGTHITLLKDVFLNCNGTIGNGDVVSASQHCKDNDKCSVFVVYNGQVTFCNYNPDAKVEGLKNINGSWVGISDRLEALANMKLTNKGDMICEHAANADDKEKRESLENTQPLATSPSFLTLESLTKNCNSWASSTGSTPMLTGTLRNKDSPHTTKMRGCVCGLSGSIRPDDYHHTYYAGDVVPVRPD</sequence>
<proteinExistence type="evidence at transcript level"/>
<evidence type="ECO:0000256" key="1">
    <source>
        <dbReference type="SAM" id="SignalP"/>
    </source>
</evidence>
<keyword evidence="1" id="KW-0732">Signal</keyword>
<organism evidence="2">
    <name type="scientific">Babesia bovis</name>
    <dbReference type="NCBI Taxonomy" id="5865"/>
    <lineage>
        <taxon>Eukaryota</taxon>
        <taxon>Sar</taxon>
        <taxon>Alveolata</taxon>
        <taxon>Apicomplexa</taxon>
        <taxon>Aconoidasida</taxon>
        <taxon>Piroplasmida</taxon>
        <taxon>Babesiidae</taxon>
        <taxon>Babesia</taxon>
    </lineage>
</organism>
<accession>S6BED1</accession>
<reference evidence="2" key="1">
    <citation type="journal article" date="2014" name="BMC Genomics">
        <title>The Babesia bovis gene and promoter model: an update from full-length EST analysis.</title>
        <authorList>
            <person name="Yamagishi J."/>
            <person name="Wakaguri H."/>
            <person name="Yokoyama N."/>
            <person name="Yamashita R."/>
            <person name="Suzuki Y."/>
            <person name="Xuan X."/>
            <person name="Igarashi I."/>
        </authorList>
    </citation>
    <scope>NUCLEOTIDE SEQUENCE</scope>
    <source>
        <strain evidence="2">Texas</strain>
    </source>
</reference>
<dbReference type="EMBL" id="AK440665">
    <property type="protein sequence ID" value="BAN64459.1"/>
    <property type="molecule type" value="mRNA"/>
</dbReference>
<feature type="chain" id="PRO_5004536507" evidence="1">
    <location>
        <begin position="18"/>
        <end position="212"/>
    </location>
</feature>
<feature type="signal peptide" evidence="1">
    <location>
        <begin position="1"/>
        <end position="17"/>
    </location>
</feature>
<name>S6BED1_BABBO</name>
<evidence type="ECO:0000313" key="2">
    <source>
        <dbReference type="EMBL" id="BAN64459.1"/>
    </source>
</evidence>